<dbReference type="Proteomes" id="UP000253647">
    <property type="component" value="Unassembled WGS sequence"/>
</dbReference>
<dbReference type="AlphaFoldDB" id="A0A368XSI7"/>
<comment type="caution">
    <text evidence="1">The sequence shown here is derived from an EMBL/GenBank/DDBJ whole genome shotgun (WGS) entry which is preliminary data.</text>
</comment>
<sequence length="37" mass="4398">MKDFGWQYLSLLQHDAFTPLQAMFVDITFVIRHTRGN</sequence>
<evidence type="ECO:0000313" key="2">
    <source>
        <dbReference type="Proteomes" id="UP000253647"/>
    </source>
</evidence>
<evidence type="ECO:0000313" key="1">
    <source>
        <dbReference type="EMBL" id="RCW70845.1"/>
    </source>
</evidence>
<name>A0A368XSI7_MARNT</name>
<protein>
    <submittedName>
        <fullName evidence="1">Uncharacterized protein</fullName>
    </submittedName>
</protein>
<organism evidence="1 2">
    <name type="scientific">Marinobacter nauticus</name>
    <name type="common">Marinobacter hydrocarbonoclasticus</name>
    <name type="synonym">Marinobacter aquaeolei</name>
    <dbReference type="NCBI Taxonomy" id="2743"/>
    <lineage>
        <taxon>Bacteria</taxon>
        <taxon>Pseudomonadati</taxon>
        <taxon>Pseudomonadota</taxon>
        <taxon>Gammaproteobacteria</taxon>
        <taxon>Pseudomonadales</taxon>
        <taxon>Marinobacteraceae</taxon>
        <taxon>Marinobacter</taxon>
    </lineage>
</organism>
<gene>
    <name evidence="1" type="ORF">DET61_1043</name>
</gene>
<proteinExistence type="predicted"/>
<reference evidence="1 2" key="1">
    <citation type="submission" date="2018-07" db="EMBL/GenBank/DDBJ databases">
        <title>Freshwater and sediment microbial communities from various areas in North America, analyzing microbe dynamics in response to fracking.</title>
        <authorList>
            <person name="Lamendella R."/>
        </authorList>
    </citation>
    <scope>NUCLEOTIDE SEQUENCE [LARGE SCALE GENOMIC DNA]</scope>
    <source>
        <strain evidence="1 2">105B</strain>
    </source>
</reference>
<dbReference type="EMBL" id="QPJI01000004">
    <property type="protein sequence ID" value="RCW70845.1"/>
    <property type="molecule type" value="Genomic_DNA"/>
</dbReference>
<accession>A0A368XSI7</accession>